<dbReference type="Pfam" id="PF00301">
    <property type="entry name" value="Rubredoxin"/>
    <property type="match status" value="1"/>
</dbReference>
<keyword evidence="3 6" id="KW-0479">Metal-binding</keyword>
<dbReference type="PANTHER" id="PTHR47627:SF1">
    <property type="entry name" value="RUBREDOXIN-1-RELATED"/>
    <property type="match status" value="1"/>
</dbReference>
<evidence type="ECO:0000259" key="7">
    <source>
        <dbReference type="PROSITE" id="PS50903"/>
    </source>
</evidence>
<keyword evidence="4 6" id="KW-0249">Electron transport</keyword>
<evidence type="ECO:0000313" key="9">
    <source>
        <dbReference type="Proteomes" id="UP000290932"/>
    </source>
</evidence>
<dbReference type="PRINTS" id="PR00163">
    <property type="entry name" value="RUBREDOXIN"/>
</dbReference>
<keyword evidence="5 6" id="KW-0408">Iron</keyword>
<evidence type="ECO:0000256" key="2">
    <source>
        <dbReference type="ARBA" id="ARBA00022448"/>
    </source>
</evidence>
<dbReference type="SUPFAM" id="SSF57802">
    <property type="entry name" value="Rubredoxin-like"/>
    <property type="match status" value="1"/>
</dbReference>
<evidence type="ECO:0000256" key="5">
    <source>
        <dbReference type="ARBA" id="ARBA00023004"/>
    </source>
</evidence>
<dbReference type="EMBL" id="LHQS01000001">
    <property type="protein sequence ID" value="RXE56934.1"/>
    <property type="molecule type" value="Genomic_DNA"/>
</dbReference>
<proteinExistence type="inferred from homology"/>
<dbReference type="GO" id="GO:0009055">
    <property type="term" value="F:electron transfer activity"/>
    <property type="evidence" value="ECO:0007669"/>
    <property type="project" value="TreeGrafter"/>
</dbReference>
<name>A0A498H5D7_9EURY</name>
<evidence type="ECO:0000256" key="6">
    <source>
        <dbReference type="RuleBase" id="RU003820"/>
    </source>
</evidence>
<dbReference type="FunFam" id="2.20.28.10:FF:000001">
    <property type="entry name" value="Rubredoxin"/>
    <property type="match status" value="1"/>
</dbReference>
<dbReference type="PROSITE" id="PS50903">
    <property type="entry name" value="RUBREDOXIN_LIKE"/>
    <property type="match status" value="1"/>
</dbReference>
<dbReference type="PANTHER" id="PTHR47627">
    <property type="entry name" value="RUBREDOXIN"/>
    <property type="match status" value="1"/>
</dbReference>
<comment type="function">
    <text evidence="1">Rubredoxin is a small nonheme, iron protein lacking acid-labile sulfide. Its single Fe, chelated to 4 Cys, functions as an electron acceptor and may also stabilize the conformation of the molecule.</text>
</comment>
<dbReference type="Proteomes" id="UP000290932">
    <property type="component" value="Unassembled WGS sequence"/>
</dbReference>
<gene>
    <name evidence="8" type="ORF">ABH15_01955</name>
</gene>
<dbReference type="Gene3D" id="2.20.28.10">
    <property type="match status" value="1"/>
</dbReference>
<dbReference type="AlphaFoldDB" id="A0A498H5D7"/>
<evidence type="ECO:0000313" key="8">
    <source>
        <dbReference type="EMBL" id="RXE56934.1"/>
    </source>
</evidence>
<dbReference type="GO" id="GO:0043448">
    <property type="term" value="P:alkane catabolic process"/>
    <property type="evidence" value="ECO:0007669"/>
    <property type="project" value="TreeGrafter"/>
</dbReference>
<evidence type="ECO:0000256" key="3">
    <source>
        <dbReference type="ARBA" id="ARBA00022723"/>
    </source>
</evidence>
<dbReference type="InterPro" id="IPR024934">
    <property type="entry name" value="Rubredoxin-like_dom"/>
</dbReference>
<feature type="domain" description="Rubredoxin-like" evidence="7">
    <location>
        <begin position="15"/>
        <end position="66"/>
    </location>
</feature>
<keyword evidence="9" id="KW-1185">Reference proteome</keyword>
<dbReference type="InterPro" id="IPR024935">
    <property type="entry name" value="Rubredoxin_dom"/>
</dbReference>
<protein>
    <recommendedName>
        <fullName evidence="6">Rubredoxin</fullName>
    </recommendedName>
</protein>
<organism evidence="8 9">
    <name type="scientific">Methanoculleus taiwanensis</name>
    <dbReference type="NCBI Taxonomy" id="1550565"/>
    <lineage>
        <taxon>Archaea</taxon>
        <taxon>Methanobacteriati</taxon>
        <taxon>Methanobacteriota</taxon>
        <taxon>Stenosarchaea group</taxon>
        <taxon>Methanomicrobia</taxon>
        <taxon>Methanomicrobiales</taxon>
        <taxon>Methanomicrobiaceae</taxon>
        <taxon>Methanoculleus</taxon>
    </lineage>
</organism>
<comment type="caution">
    <text evidence="8">The sequence shown here is derived from an EMBL/GenBank/DDBJ whole genome shotgun (WGS) entry which is preliminary data.</text>
</comment>
<dbReference type="InterPro" id="IPR018527">
    <property type="entry name" value="Rubredoxin_Fe_BS"/>
</dbReference>
<accession>A0A498H5D7</accession>
<evidence type="ECO:0000256" key="1">
    <source>
        <dbReference type="ARBA" id="ARBA00002360"/>
    </source>
</evidence>
<dbReference type="CDD" id="cd00730">
    <property type="entry name" value="rubredoxin"/>
    <property type="match status" value="1"/>
</dbReference>
<reference evidence="8 9" key="1">
    <citation type="journal article" date="2015" name="Int. J. Syst. Evol. Microbiol.">
        <title>Methanoculleus taiwanensis sp. nov., a methanogen isolated from deep marine sediment at the deformation front area near Taiwan.</title>
        <authorList>
            <person name="Weng C.Y."/>
            <person name="Chen S.C."/>
            <person name="Lai M.C."/>
            <person name="Wu S.Y."/>
            <person name="Lin S."/>
            <person name="Yang T.F."/>
            <person name="Chen P.C."/>
        </authorList>
    </citation>
    <scope>NUCLEOTIDE SEQUENCE [LARGE SCALE GENOMIC DNA]</scope>
    <source>
        <strain evidence="8 9">CYW4</strain>
    </source>
</reference>
<dbReference type="InterPro" id="IPR050526">
    <property type="entry name" value="Rubredoxin_ET"/>
</dbReference>
<dbReference type="GO" id="GO:0005506">
    <property type="term" value="F:iron ion binding"/>
    <property type="evidence" value="ECO:0007669"/>
    <property type="project" value="UniProtKB-UniRule"/>
</dbReference>
<evidence type="ECO:0000256" key="4">
    <source>
        <dbReference type="ARBA" id="ARBA00022982"/>
    </source>
</evidence>
<dbReference type="PROSITE" id="PS00202">
    <property type="entry name" value="RUBREDOXIN"/>
    <property type="match status" value="1"/>
</dbReference>
<comment type="cofactor">
    <cofactor evidence="6">
        <name>Fe(3+)</name>
        <dbReference type="ChEBI" id="CHEBI:29034"/>
    </cofactor>
</comment>
<sequence length="69" mass="7939">MPTRYTPGYGEMRHMDRWKCTKCGYVYDPRYGDRDGGIAAGTAFEDIPETWKCPRCGAGKNKFVKIEQK</sequence>
<comment type="similarity">
    <text evidence="6">Belongs to the rubredoxin family.</text>
</comment>
<keyword evidence="2" id="KW-0813">Transport</keyword>